<evidence type="ECO:0000256" key="2">
    <source>
        <dbReference type="ARBA" id="ARBA00022598"/>
    </source>
</evidence>
<feature type="domain" description="tRNA synthetases class I catalytic" evidence="5">
    <location>
        <begin position="25"/>
        <end position="318"/>
    </location>
</feature>
<evidence type="ECO:0000259" key="5">
    <source>
        <dbReference type="Pfam" id="PF01406"/>
    </source>
</evidence>
<evidence type="ECO:0000256" key="1">
    <source>
        <dbReference type="ARBA" id="ARBA00011245"/>
    </source>
</evidence>
<dbReference type="EMBL" id="JAEKNQ010000019">
    <property type="protein sequence ID" value="MBJ7602417.1"/>
    <property type="molecule type" value="Genomic_DNA"/>
</dbReference>
<dbReference type="PANTHER" id="PTHR10890">
    <property type="entry name" value="CYSTEINYL-TRNA SYNTHETASE"/>
    <property type="match status" value="1"/>
</dbReference>
<organism evidence="6 7">
    <name type="scientific">Candidatus Dormiibacter inghamiae</name>
    <dbReference type="NCBI Taxonomy" id="3127013"/>
    <lineage>
        <taxon>Bacteria</taxon>
        <taxon>Bacillati</taxon>
        <taxon>Candidatus Dormiibacterota</taxon>
        <taxon>Candidatus Dormibacteria</taxon>
        <taxon>Candidatus Dormibacterales</taxon>
        <taxon>Candidatus Dormibacteraceae</taxon>
        <taxon>Candidatus Dormiibacter</taxon>
    </lineage>
</organism>
<dbReference type="InterPro" id="IPR014729">
    <property type="entry name" value="Rossmann-like_a/b/a_fold"/>
</dbReference>
<dbReference type="GO" id="GO:0005524">
    <property type="term" value="F:ATP binding"/>
    <property type="evidence" value="ECO:0007669"/>
    <property type="project" value="UniProtKB-KW"/>
</dbReference>
<proteinExistence type="predicted"/>
<name>A0A934KEZ8_9BACT</name>
<dbReference type="GO" id="GO:0004817">
    <property type="term" value="F:cysteine-tRNA ligase activity"/>
    <property type="evidence" value="ECO:0007669"/>
    <property type="project" value="UniProtKB-EC"/>
</dbReference>
<dbReference type="InterPro" id="IPR024909">
    <property type="entry name" value="Cys-tRNA/MSH_ligase"/>
</dbReference>
<evidence type="ECO:0000313" key="7">
    <source>
        <dbReference type="Proteomes" id="UP000620075"/>
    </source>
</evidence>
<dbReference type="GO" id="GO:0006423">
    <property type="term" value="P:cysteinyl-tRNA aminoacylation"/>
    <property type="evidence" value="ECO:0007669"/>
    <property type="project" value="TreeGrafter"/>
</dbReference>
<dbReference type="SUPFAM" id="SSF52374">
    <property type="entry name" value="Nucleotidylyl transferase"/>
    <property type="match status" value="1"/>
</dbReference>
<keyword evidence="3" id="KW-0547">Nucleotide-binding</keyword>
<sequence>MQVYDTLQRRLLPIPLSKTKSGRPELKLYVCGITPYDSGHLGHAFTFCAFDILVRWLEASGVVVSYVQNVTDVDDPLFARARRDGVDWSQLAQRETERYVGQMEALGWRPPDVMPKVSDEIPGIAAAVSSLLQNGYAYLSDACYFEVERYPSYGALSHRSRRSMIRKLREEGLLGDVGPGRKRNPLDFPLWRRSEPGEPAWASAAGAGRPGWHIECSAMSTRYLGPQIDVHGGGRDLIFSHHESERAQSESLTGTVPFARAWLHTGMVRFHGRKMSKSLGNLVVVEDTLGRASAAAVRLYLASHRYRRDWSFRWEGLAGAARLADRLAELVGLYPRGGGGGGAGPQGLESVVAAGADRQLVDDFAAALDNDLDTPAAVRVLRRAVRRQDAPAAAWMAGILCGTARLS</sequence>
<dbReference type="AlphaFoldDB" id="A0A934KEZ8"/>
<dbReference type="GO" id="GO:0005829">
    <property type="term" value="C:cytosol"/>
    <property type="evidence" value="ECO:0007669"/>
    <property type="project" value="TreeGrafter"/>
</dbReference>
<comment type="subunit">
    <text evidence="1">Monomer.</text>
</comment>
<gene>
    <name evidence="6" type="ORF">JF888_04380</name>
</gene>
<dbReference type="InterPro" id="IPR032678">
    <property type="entry name" value="tRNA-synt_1_cat_dom"/>
</dbReference>
<reference evidence="6 7" key="1">
    <citation type="submission" date="2020-10" db="EMBL/GenBank/DDBJ databases">
        <title>Ca. Dormibacterota MAGs.</title>
        <authorList>
            <person name="Montgomery K."/>
        </authorList>
    </citation>
    <scope>NUCLEOTIDE SEQUENCE [LARGE SCALE GENOMIC DNA]</scope>
    <source>
        <strain evidence="6">SC8811_S16_3</strain>
    </source>
</reference>
<protein>
    <submittedName>
        <fullName evidence="6">Cysteine--tRNA ligase</fullName>
        <ecNumber evidence="6">6.1.1.16</ecNumber>
    </submittedName>
</protein>
<evidence type="ECO:0000256" key="3">
    <source>
        <dbReference type="ARBA" id="ARBA00022741"/>
    </source>
</evidence>
<keyword evidence="4" id="KW-0067">ATP-binding</keyword>
<dbReference type="CDD" id="cd00672">
    <property type="entry name" value="CysRS_core"/>
    <property type="match status" value="1"/>
</dbReference>
<accession>A0A934KEZ8</accession>
<dbReference type="EC" id="6.1.1.16" evidence="6"/>
<dbReference type="PANTHER" id="PTHR10890:SF3">
    <property type="entry name" value="CYSTEINE--TRNA LIGASE, CYTOPLASMIC"/>
    <property type="match status" value="1"/>
</dbReference>
<evidence type="ECO:0000256" key="4">
    <source>
        <dbReference type="ARBA" id="ARBA00022840"/>
    </source>
</evidence>
<dbReference type="Proteomes" id="UP000620075">
    <property type="component" value="Unassembled WGS sequence"/>
</dbReference>
<dbReference type="PRINTS" id="PR00983">
    <property type="entry name" value="TRNASYNTHCYS"/>
</dbReference>
<dbReference type="Gene3D" id="3.40.50.620">
    <property type="entry name" value="HUPs"/>
    <property type="match status" value="1"/>
</dbReference>
<comment type="caution">
    <text evidence="6">The sequence shown here is derived from an EMBL/GenBank/DDBJ whole genome shotgun (WGS) entry which is preliminary data.</text>
</comment>
<dbReference type="Pfam" id="PF01406">
    <property type="entry name" value="tRNA-synt_1e"/>
    <property type="match status" value="1"/>
</dbReference>
<evidence type="ECO:0000313" key="6">
    <source>
        <dbReference type="EMBL" id="MBJ7602417.1"/>
    </source>
</evidence>
<keyword evidence="2 6" id="KW-0436">Ligase</keyword>